<name>A0A7T0C4I5_9BACT</name>
<comment type="subunit">
    <text evidence="2">Monomer. Binds 30S ribosomal subunits, but not 50S ribosomal subunits or 70S ribosomes.</text>
</comment>
<dbReference type="Proteomes" id="UP000594464">
    <property type="component" value="Chromosome"/>
</dbReference>
<dbReference type="EMBL" id="CP048620">
    <property type="protein sequence ID" value="QPJ66387.1"/>
    <property type="molecule type" value="Genomic_DNA"/>
</dbReference>
<evidence type="ECO:0000256" key="1">
    <source>
        <dbReference type="ARBA" id="ARBA00022517"/>
    </source>
</evidence>
<dbReference type="PANTHER" id="PTHR33515">
    <property type="entry name" value="RIBOSOME-BINDING FACTOR A, CHLOROPLASTIC-RELATED"/>
    <property type="match status" value="1"/>
</dbReference>
<organism evidence="3 4">
    <name type="scientific">Candidatus Nitrohelix vancouverensis</name>
    <dbReference type="NCBI Taxonomy" id="2705534"/>
    <lineage>
        <taxon>Bacteria</taxon>
        <taxon>Pseudomonadati</taxon>
        <taxon>Nitrospinota/Tectimicrobiota group</taxon>
        <taxon>Nitrospinota</taxon>
        <taxon>Nitrospinia</taxon>
        <taxon>Nitrospinales</taxon>
        <taxon>Nitrospinaceae</taxon>
        <taxon>Candidatus Nitrohelix</taxon>
    </lineage>
</organism>
<reference evidence="4" key="1">
    <citation type="submission" date="2020-02" db="EMBL/GenBank/DDBJ databases">
        <title>Genomic and physiological characterization of two novel Nitrospinaceae genera.</title>
        <authorList>
            <person name="Mueller A.J."/>
            <person name="Jung M.-Y."/>
            <person name="Strachan C.R."/>
            <person name="Herbold C.W."/>
            <person name="Kirkegaard R.H."/>
            <person name="Daims H."/>
        </authorList>
    </citation>
    <scope>NUCLEOTIDE SEQUENCE [LARGE SCALE GENOMIC DNA]</scope>
</reference>
<proteinExistence type="inferred from homology"/>
<comment type="similarity">
    <text evidence="2">Belongs to the RbfA family.</text>
</comment>
<dbReference type="Gene3D" id="3.30.300.20">
    <property type="match status" value="1"/>
</dbReference>
<gene>
    <name evidence="2 3" type="primary">rbfA</name>
    <name evidence="3" type="ORF">G3M78_13675</name>
</gene>
<dbReference type="SUPFAM" id="SSF89919">
    <property type="entry name" value="Ribosome-binding factor A, RbfA"/>
    <property type="match status" value="1"/>
</dbReference>
<evidence type="ECO:0000313" key="4">
    <source>
        <dbReference type="Proteomes" id="UP000594464"/>
    </source>
</evidence>
<keyword evidence="1 2" id="KW-0690">Ribosome biogenesis</keyword>
<dbReference type="PANTHER" id="PTHR33515:SF1">
    <property type="entry name" value="RIBOSOME-BINDING FACTOR A, CHLOROPLASTIC-RELATED"/>
    <property type="match status" value="1"/>
</dbReference>
<protein>
    <recommendedName>
        <fullName evidence="2">Ribosome-binding factor A</fullName>
    </recommendedName>
</protein>
<dbReference type="NCBIfam" id="TIGR00082">
    <property type="entry name" value="rbfA"/>
    <property type="match status" value="1"/>
</dbReference>
<dbReference type="InterPro" id="IPR015946">
    <property type="entry name" value="KH_dom-like_a/b"/>
</dbReference>
<dbReference type="HAMAP" id="MF_00003">
    <property type="entry name" value="RbfA"/>
    <property type="match status" value="1"/>
</dbReference>
<dbReference type="PROSITE" id="PS01319">
    <property type="entry name" value="RBFA"/>
    <property type="match status" value="1"/>
</dbReference>
<keyword evidence="2" id="KW-0963">Cytoplasm</keyword>
<dbReference type="GO" id="GO:0005829">
    <property type="term" value="C:cytosol"/>
    <property type="evidence" value="ECO:0007669"/>
    <property type="project" value="TreeGrafter"/>
</dbReference>
<dbReference type="KEGG" id="nva:G3M78_13675"/>
<dbReference type="InterPro" id="IPR023799">
    <property type="entry name" value="RbfA_dom_sf"/>
</dbReference>
<dbReference type="InterPro" id="IPR000238">
    <property type="entry name" value="RbfA"/>
</dbReference>
<evidence type="ECO:0000256" key="2">
    <source>
        <dbReference type="HAMAP-Rule" id="MF_00003"/>
    </source>
</evidence>
<accession>A0A7T0C4I5</accession>
<evidence type="ECO:0000313" key="3">
    <source>
        <dbReference type="EMBL" id="QPJ66387.1"/>
    </source>
</evidence>
<sequence>MRFKRSQRVQELLLEEISRLIQNGLKDPRIGFVTITSVELTDNLKFARVYVSIMGDKKSAESALEGLQSARGFIRKALGKNLYLRYIPNIDFRIDETAEKVDKINRILNGLHTE</sequence>
<dbReference type="InterPro" id="IPR020053">
    <property type="entry name" value="Ribosome-bd_factorA_CS"/>
</dbReference>
<comment type="subcellular location">
    <subcellularLocation>
        <location evidence="2">Cytoplasm</location>
    </subcellularLocation>
</comment>
<dbReference type="AlphaFoldDB" id="A0A7T0C4I5"/>
<comment type="function">
    <text evidence="2">One of several proteins that assist in the late maturation steps of the functional core of the 30S ribosomal subunit. Associates with free 30S ribosomal subunits (but not with 30S subunits that are part of 70S ribosomes or polysomes). Required for efficient processing of 16S rRNA. May interact with the 5'-terminal helix region of 16S rRNA.</text>
</comment>
<dbReference type="GO" id="GO:0043024">
    <property type="term" value="F:ribosomal small subunit binding"/>
    <property type="evidence" value="ECO:0007669"/>
    <property type="project" value="TreeGrafter"/>
</dbReference>
<dbReference type="GO" id="GO:0030490">
    <property type="term" value="P:maturation of SSU-rRNA"/>
    <property type="evidence" value="ECO:0007669"/>
    <property type="project" value="UniProtKB-UniRule"/>
</dbReference>
<dbReference type="Pfam" id="PF02033">
    <property type="entry name" value="RBFA"/>
    <property type="match status" value="1"/>
</dbReference>